<feature type="compositionally biased region" description="Low complexity" evidence="1">
    <location>
        <begin position="24"/>
        <end position="44"/>
    </location>
</feature>
<evidence type="ECO:0000313" key="2">
    <source>
        <dbReference type="EMBL" id="MPN21377.1"/>
    </source>
</evidence>
<feature type="region of interest" description="Disordered" evidence="1">
    <location>
        <begin position="1"/>
        <end position="74"/>
    </location>
</feature>
<name>A0A645G3B0_9ZZZZ</name>
<reference evidence="2" key="1">
    <citation type="submission" date="2019-08" db="EMBL/GenBank/DDBJ databases">
        <authorList>
            <person name="Kucharzyk K."/>
            <person name="Murdoch R.W."/>
            <person name="Higgins S."/>
            <person name="Loffler F."/>
        </authorList>
    </citation>
    <scope>NUCLEOTIDE SEQUENCE</scope>
</reference>
<organism evidence="2">
    <name type="scientific">bioreactor metagenome</name>
    <dbReference type="NCBI Taxonomy" id="1076179"/>
    <lineage>
        <taxon>unclassified sequences</taxon>
        <taxon>metagenomes</taxon>
        <taxon>ecological metagenomes</taxon>
    </lineage>
</organism>
<feature type="compositionally biased region" description="Polar residues" evidence="1">
    <location>
        <begin position="45"/>
        <end position="54"/>
    </location>
</feature>
<dbReference type="EMBL" id="VSSQ01069348">
    <property type="protein sequence ID" value="MPN21377.1"/>
    <property type="molecule type" value="Genomic_DNA"/>
</dbReference>
<comment type="caution">
    <text evidence="2">The sequence shown here is derived from an EMBL/GenBank/DDBJ whole genome shotgun (WGS) entry which is preliminary data.</text>
</comment>
<proteinExistence type="predicted"/>
<evidence type="ECO:0000256" key="1">
    <source>
        <dbReference type="SAM" id="MobiDB-lite"/>
    </source>
</evidence>
<gene>
    <name evidence="2" type="ORF">SDC9_168756</name>
</gene>
<feature type="compositionally biased region" description="Polar residues" evidence="1">
    <location>
        <begin position="1"/>
        <end position="16"/>
    </location>
</feature>
<dbReference type="AlphaFoldDB" id="A0A645G3B0"/>
<sequence>MATAPTTTAAILSTCTRPRRKSRSAAPRPGVTTTTPPASAQAASGYTSWQTASKSPPRLSTGRTGSTSSRTWTKQAMTAAWWPIPWSRTRFRAMTPSTTATTSPTSAGTAACPQSPASSAASAAMSSTTITGIRNGITTPKPRWATSWLPCTMKPGTRWARPLRTAAVTTASPAWNTARTL</sequence>
<feature type="region of interest" description="Disordered" evidence="1">
    <location>
        <begin position="96"/>
        <end position="120"/>
    </location>
</feature>
<feature type="compositionally biased region" description="Low complexity" evidence="1">
    <location>
        <begin position="60"/>
        <end position="71"/>
    </location>
</feature>
<accession>A0A645G3B0</accession>
<protein>
    <submittedName>
        <fullName evidence="2">Uncharacterized protein</fullName>
    </submittedName>
</protein>